<comment type="similarity">
    <text evidence="1">Belongs to the short-chain dehydrogenases/reductases (SDR) family.</text>
</comment>
<dbReference type="Gene3D" id="3.40.50.720">
    <property type="entry name" value="NAD(P)-binding Rossmann-like Domain"/>
    <property type="match status" value="1"/>
</dbReference>
<accession>A0A1N7I8D0</accession>
<dbReference type="CDD" id="cd05233">
    <property type="entry name" value="SDR_c"/>
    <property type="match status" value="1"/>
</dbReference>
<evidence type="ECO:0000256" key="1">
    <source>
        <dbReference type="ARBA" id="ARBA00006484"/>
    </source>
</evidence>
<evidence type="ECO:0000256" key="2">
    <source>
        <dbReference type="ARBA" id="ARBA00023002"/>
    </source>
</evidence>
<dbReference type="PANTHER" id="PTHR42901:SF1">
    <property type="entry name" value="ALCOHOL DEHYDROGENASE"/>
    <property type="match status" value="1"/>
</dbReference>
<keyword evidence="2" id="KW-0560">Oxidoreductase</keyword>
<evidence type="ECO:0000313" key="3">
    <source>
        <dbReference type="EMBL" id="SIS33293.1"/>
    </source>
</evidence>
<dbReference type="PANTHER" id="PTHR42901">
    <property type="entry name" value="ALCOHOL DEHYDROGENASE"/>
    <property type="match status" value="1"/>
</dbReference>
<dbReference type="RefSeq" id="WP_076506329.1">
    <property type="nucleotide sequence ID" value="NZ_FTNY01000002.1"/>
</dbReference>
<evidence type="ECO:0000313" key="4">
    <source>
        <dbReference type="Proteomes" id="UP000186373"/>
    </source>
</evidence>
<dbReference type="InterPro" id="IPR002347">
    <property type="entry name" value="SDR_fam"/>
</dbReference>
<dbReference type="Proteomes" id="UP000186373">
    <property type="component" value="Unassembled WGS sequence"/>
</dbReference>
<dbReference type="InterPro" id="IPR020904">
    <property type="entry name" value="Sc_DH/Rdtase_CS"/>
</dbReference>
<protein>
    <submittedName>
        <fullName evidence="3">Short-chain dehydrogenase</fullName>
    </submittedName>
</protein>
<dbReference type="PROSITE" id="PS00061">
    <property type="entry name" value="ADH_SHORT"/>
    <property type="match status" value="1"/>
</dbReference>
<dbReference type="InterPro" id="IPR036291">
    <property type="entry name" value="NAD(P)-bd_dom_sf"/>
</dbReference>
<dbReference type="EMBL" id="FTNY01000002">
    <property type="protein sequence ID" value="SIS33293.1"/>
    <property type="molecule type" value="Genomic_DNA"/>
</dbReference>
<dbReference type="OrthoDB" id="9808814at2"/>
<dbReference type="GO" id="GO:0016491">
    <property type="term" value="F:oxidoreductase activity"/>
    <property type="evidence" value="ECO:0007669"/>
    <property type="project" value="UniProtKB-KW"/>
</dbReference>
<sequence>MKNNKTALVTGASNGIGFELAKLLAKDNYNLVLVSRGEEKLEEAKQKLSTYGVEIRTKSSDLSVYEDIENLKNWVDQNNIDLDILILNAGQGYGGDFVHSTDLSRELSLIRLNVDSYVHMSKLFLKDMVDKNEGKVLMTSSVSGTTPIPFEAVYGATKAFVNSFFYAVRNELKTTNINMTLLMPGGTETNFFKNADMAQTKIGSMKKDKPEDVAERGYYALMSGHEYAYGSDDVEYEGDILNRMQSESQKAQRHRMISEPSPKS</sequence>
<gene>
    <name evidence="3" type="ORF">SAMN05421639_102576</name>
</gene>
<dbReference type="Pfam" id="PF00106">
    <property type="entry name" value="adh_short"/>
    <property type="match status" value="1"/>
</dbReference>
<keyword evidence="4" id="KW-1185">Reference proteome</keyword>
<dbReference type="SUPFAM" id="SSF51735">
    <property type="entry name" value="NAD(P)-binding Rossmann-fold domains"/>
    <property type="match status" value="1"/>
</dbReference>
<dbReference type="PIRSF" id="PIRSF000126">
    <property type="entry name" value="11-beta-HSD1"/>
    <property type="match status" value="1"/>
</dbReference>
<dbReference type="AlphaFoldDB" id="A0A1N7I8D0"/>
<reference evidence="4" key="1">
    <citation type="submission" date="2017-01" db="EMBL/GenBank/DDBJ databases">
        <authorList>
            <person name="Varghese N."/>
            <person name="Submissions S."/>
        </authorList>
    </citation>
    <scope>NUCLEOTIDE SEQUENCE [LARGE SCALE GENOMIC DNA]</scope>
    <source>
        <strain evidence="4">DSM 17126</strain>
    </source>
</reference>
<proteinExistence type="inferred from homology"/>
<organism evidence="3 4">
    <name type="scientific">Chryseobacterium shigense</name>
    <dbReference type="NCBI Taxonomy" id="297244"/>
    <lineage>
        <taxon>Bacteria</taxon>
        <taxon>Pseudomonadati</taxon>
        <taxon>Bacteroidota</taxon>
        <taxon>Flavobacteriia</taxon>
        <taxon>Flavobacteriales</taxon>
        <taxon>Weeksellaceae</taxon>
        <taxon>Chryseobacterium group</taxon>
        <taxon>Chryseobacterium</taxon>
    </lineage>
</organism>
<dbReference type="PRINTS" id="PR00081">
    <property type="entry name" value="GDHRDH"/>
</dbReference>
<name>A0A1N7I8D0_9FLAO</name>